<comment type="caution">
    <text evidence="2">The sequence shown here is derived from an EMBL/GenBank/DDBJ whole genome shotgun (WGS) entry which is preliminary data.</text>
</comment>
<protein>
    <submittedName>
        <fullName evidence="2">Uncharacterized protein</fullName>
    </submittedName>
</protein>
<evidence type="ECO:0000256" key="1">
    <source>
        <dbReference type="SAM" id="MobiDB-lite"/>
    </source>
</evidence>
<reference evidence="2 3" key="1">
    <citation type="submission" date="2017-11" db="EMBL/GenBank/DDBJ databases">
        <title>The genome of Rhizophagus clarus HR1 reveals common genetic basis of auxotrophy among arbuscular mycorrhizal fungi.</title>
        <authorList>
            <person name="Kobayashi Y."/>
        </authorList>
    </citation>
    <scope>NUCLEOTIDE SEQUENCE [LARGE SCALE GENOMIC DNA]</scope>
    <source>
        <strain evidence="2 3">HR1</strain>
    </source>
</reference>
<keyword evidence="3" id="KW-1185">Reference proteome</keyword>
<feature type="compositionally biased region" description="Polar residues" evidence="1">
    <location>
        <begin position="169"/>
        <end position="181"/>
    </location>
</feature>
<dbReference type="AlphaFoldDB" id="A0A2Z6RER4"/>
<organism evidence="2 3">
    <name type="scientific">Rhizophagus clarus</name>
    <dbReference type="NCBI Taxonomy" id="94130"/>
    <lineage>
        <taxon>Eukaryota</taxon>
        <taxon>Fungi</taxon>
        <taxon>Fungi incertae sedis</taxon>
        <taxon>Mucoromycota</taxon>
        <taxon>Glomeromycotina</taxon>
        <taxon>Glomeromycetes</taxon>
        <taxon>Glomerales</taxon>
        <taxon>Glomeraceae</taxon>
        <taxon>Rhizophagus</taxon>
    </lineage>
</organism>
<accession>A0A2Z6RER4</accession>
<proteinExistence type="predicted"/>
<gene>
    <name evidence="2" type="ORF">RclHR1_18050003</name>
</gene>
<feature type="region of interest" description="Disordered" evidence="1">
    <location>
        <begin position="152"/>
        <end position="181"/>
    </location>
</feature>
<feature type="compositionally biased region" description="Basic and acidic residues" evidence="1">
    <location>
        <begin position="152"/>
        <end position="168"/>
    </location>
</feature>
<sequence length="181" mass="20122">MPVIIPQPQTISQSASSFSLKSSVQFFTSKAKKKKTKKLSKDLGDNATQILTGYYPNPNLGQYIHDIFIYDVFAKCKNITILDYLKAWDSVISVTVKKQKKYKTIQYKPSKLNSELPSRIKVSSGFKTGSSATGSNCVPIGNLLKDSSQFLSDHKTEGKNKKSQKMNEKSTGTSSLKKLLK</sequence>
<dbReference type="EMBL" id="BEXD01000897">
    <property type="protein sequence ID" value="GBB90978.1"/>
    <property type="molecule type" value="Genomic_DNA"/>
</dbReference>
<evidence type="ECO:0000313" key="3">
    <source>
        <dbReference type="Proteomes" id="UP000247702"/>
    </source>
</evidence>
<dbReference type="Proteomes" id="UP000247702">
    <property type="component" value="Unassembled WGS sequence"/>
</dbReference>
<evidence type="ECO:0000313" key="2">
    <source>
        <dbReference type="EMBL" id="GBB90978.1"/>
    </source>
</evidence>
<name>A0A2Z6RER4_9GLOM</name>